<dbReference type="EnsemblMetazoa" id="ADIR006816-RA">
    <property type="protein sequence ID" value="ADIR006816-PA"/>
    <property type="gene ID" value="ADIR006816"/>
</dbReference>
<sequence length="261" mass="28103">MMAKEPTPVIAKPAEMDKAILAAGGPSDDPQKAAVVGSQDKAAGKKTYEQMIIDAITENDLNRKGISFVSIQKIIRGKYMIESDIKVYVKKAYEKLSEKKIVERVSGTGGINGSIRFTKTYTDKMKKAAQPATDKPKPAKKATEKPKKPAAKPQPKKKKDKNNNSSDKGKGEAAGKPKPKPAAKLNPKKTAITKTKIDRSSGKVRLSIMAAADPTTAAKTSRAIKTKRTAAKPKVDKTESQMPAKAAPQKPKAEKVIKLKA</sequence>
<reference evidence="3" key="2">
    <citation type="submission" date="2020-05" db="UniProtKB">
        <authorList>
            <consortium name="EnsemblMetazoa"/>
        </authorList>
    </citation>
    <scope>IDENTIFICATION</scope>
    <source>
        <strain evidence="3">WRAIR2</strain>
    </source>
</reference>
<dbReference type="GO" id="GO:0000786">
    <property type="term" value="C:nucleosome"/>
    <property type="evidence" value="ECO:0007669"/>
    <property type="project" value="InterPro"/>
</dbReference>
<dbReference type="AlphaFoldDB" id="A0A182NGP3"/>
<evidence type="ECO:0000313" key="3">
    <source>
        <dbReference type="EnsemblMetazoa" id="ADIR006816-PA"/>
    </source>
</evidence>
<feature type="domain" description="H15" evidence="2">
    <location>
        <begin position="44"/>
        <end position="119"/>
    </location>
</feature>
<dbReference type="InterPro" id="IPR005818">
    <property type="entry name" value="Histone_H1/H5_H15"/>
</dbReference>
<accession>A0A182NGP3</accession>
<dbReference type="SUPFAM" id="SSF46785">
    <property type="entry name" value="Winged helix' DNA-binding domain"/>
    <property type="match status" value="1"/>
</dbReference>
<dbReference type="SMART" id="SM00526">
    <property type="entry name" value="H15"/>
    <property type="match status" value="1"/>
</dbReference>
<dbReference type="GO" id="GO:0003677">
    <property type="term" value="F:DNA binding"/>
    <property type="evidence" value="ECO:0007669"/>
    <property type="project" value="InterPro"/>
</dbReference>
<dbReference type="Pfam" id="PF00538">
    <property type="entry name" value="Linker_histone"/>
    <property type="match status" value="1"/>
</dbReference>
<organism evidence="3 4">
    <name type="scientific">Anopheles dirus</name>
    <dbReference type="NCBI Taxonomy" id="7168"/>
    <lineage>
        <taxon>Eukaryota</taxon>
        <taxon>Metazoa</taxon>
        <taxon>Ecdysozoa</taxon>
        <taxon>Arthropoda</taxon>
        <taxon>Hexapoda</taxon>
        <taxon>Insecta</taxon>
        <taxon>Pterygota</taxon>
        <taxon>Neoptera</taxon>
        <taxon>Endopterygota</taxon>
        <taxon>Diptera</taxon>
        <taxon>Nematocera</taxon>
        <taxon>Culicoidea</taxon>
        <taxon>Culicidae</taxon>
        <taxon>Anophelinae</taxon>
        <taxon>Anopheles</taxon>
    </lineage>
</organism>
<evidence type="ECO:0000256" key="1">
    <source>
        <dbReference type="SAM" id="MobiDB-lite"/>
    </source>
</evidence>
<dbReference type="Proteomes" id="UP000075884">
    <property type="component" value="Unassembled WGS sequence"/>
</dbReference>
<dbReference type="InterPro" id="IPR036390">
    <property type="entry name" value="WH_DNA-bd_sf"/>
</dbReference>
<feature type="region of interest" description="Disordered" evidence="1">
    <location>
        <begin position="123"/>
        <end position="261"/>
    </location>
</feature>
<proteinExistence type="predicted"/>
<evidence type="ECO:0000313" key="4">
    <source>
        <dbReference type="Proteomes" id="UP000075884"/>
    </source>
</evidence>
<name>A0A182NGP3_9DIPT</name>
<reference evidence="4" key="1">
    <citation type="submission" date="2013-03" db="EMBL/GenBank/DDBJ databases">
        <title>The Genome Sequence of Anopheles dirus WRAIR2.</title>
        <authorList>
            <consortium name="The Broad Institute Genomics Platform"/>
            <person name="Neafsey D.E."/>
            <person name="Walton C."/>
            <person name="Walker B."/>
            <person name="Young S.K."/>
            <person name="Zeng Q."/>
            <person name="Gargeya S."/>
            <person name="Fitzgerald M."/>
            <person name="Haas B."/>
            <person name="Abouelleil A."/>
            <person name="Allen A.W."/>
            <person name="Alvarado L."/>
            <person name="Arachchi H.M."/>
            <person name="Berlin A.M."/>
            <person name="Chapman S.B."/>
            <person name="Gainer-Dewar J."/>
            <person name="Goldberg J."/>
            <person name="Griggs A."/>
            <person name="Gujja S."/>
            <person name="Hansen M."/>
            <person name="Howarth C."/>
            <person name="Imamovic A."/>
            <person name="Ireland A."/>
            <person name="Larimer J."/>
            <person name="McCowan C."/>
            <person name="Murphy C."/>
            <person name="Pearson M."/>
            <person name="Poon T.W."/>
            <person name="Priest M."/>
            <person name="Roberts A."/>
            <person name="Saif S."/>
            <person name="Shea T."/>
            <person name="Sisk P."/>
            <person name="Sykes S."/>
            <person name="Wortman J."/>
            <person name="Nusbaum C."/>
            <person name="Birren B."/>
        </authorList>
    </citation>
    <scope>NUCLEOTIDE SEQUENCE [LARGE SCALE GENOMIC DNA]</scope>
    <source>
        <strain evidence="4">WRAIR2</strain>
    </source>
</reference>
<protein>
    <recommendedName>
        <fullName evidence="2">H15 domain-containing protein</fullName>
    </recommendedName>
</protein>
<feature type="compositionally biased region" description="Basic residues" evidence="1">
    <location>
        <begin position="148"/>
        <end position="160"/>
    </location>
</feature>
<dbReference type="VEuPathDB" id="VectorBase:ADIR006816"/>
<dbReference type="GO" id="GO:0006334">
    <property type="term" value="P:nucleosome assembly"/>
    <property type="evidence" value="ECO:0007669"/>
    <property type="project" value="InterPro"/>
</dbReference>
<evidence type="ECO:0000259" key="2">
    <source>
        <dbReference type="PROSITE" id="PS51504"/>
    </source>
</evidence>
<dbReference type="PROSITE" id="PS51504">
    <property type="entry name" value="H15"/>
    <property type="match status" value="1"/>
</dbReference>
<feature type="compositionally biased region" description="Basic and acidic residues" evidence="1">
    <location>
        <begin position="251"/>
        <end position="261"/>
    </location>
</feature>
<feature type="compositionally biased region" description="Basic residues" evidence="1">
    <location>
        <begin position="222"/>
        <end position="231"/>
    </location>
</feature>
<dbReference type="InterPro" id="IPR036388">
    <property type="entry name" value="WH-like_DNA-bd_sf"/>
</dbReference>
<dbReference type="Gene3D" id="1.10.10.10">
    <property type="entry name" value="Winged helix-like DNA-binding domain superfamily/Winged helix DNA-binding domain"/>
    <property type="match status" value="1"/>
</dbReference>
<feature type="compositionally biased region" description="Basic and acidic residues" evidence="1">
    <location>
        <begin position="134"/>
        <end position="147"/>
    </location>
</feature>
<keyword evidence="4" id="KW-1185">Reference proteome</keyword>